<organism evidence="13 14">
    <name type="scientific">Tychaedon coryphoeus</name>
    <name type="common">Karoo scrub-robin</name>
    <name type="synonym">Erythropygia coryphaeus</name>
    <dbReference type="NCBI Taxonomy" id="614051"/>
    <lineage>
        <taxon>Eukaryota</taxon>
        <taxon>Metazoa</taxon>
        <taxon>Chordata</taxon>
        <taxon>Craniata</taxon>
        <taxon>Vertebrata</taxon>
        <taxon>Euteleostomi</taxon>
        <taxon>Archelosauria</taxon>
        <taxon>Archosauria</taxon>
        <taxon>Dinosauria</taxon>
        <taxon>Saurischia</taxon>
        <taxon>Theropoda</taxon>
        <taxon>Coelurosauria</taxon>
        <taxon>Aves</taxon>
        <taxon>Neognathae</taxon>
        <taxon>Neoaves</taxon>
        <taxon>Telluraves</taxon>
        <taxon>Australaves</taxon>
        <taxon>Passeriformes</taxon>
        <taxon>Muscicapidae</taxon>
        <taxon>Cercotrichas</taxon>
    </lineage>
</organism>
<dbReference type="GO" id="GO:0016358">
    <property type="term" value="P:dendrite development"/>
    <property type="evidence" value="ECO:0007669"/>
    <property type="project" value="TreeGrafter"/>
</dbReference>
<keyword evidence="14" id="KW-1185">Reference proteome</keyword>
<dbReference type="Pfam" id="PF00018">
    <property type="entry name" value="SH3_1"/>
    <property type="match status" value="1"/>
</dbReference>
<dbReference type="Gene3D" id="1.20.900.10">
    <property type="entry name" value="Dbl homology (DH) domain"/>
    <property type="match status" value="1"/>
</dbReference>
<feature type="domain" description="DH" evidence="11">
    <location>
        <begin position="591"/>
        <end position="771"/>
    </location>
</feature>
<evidence type="ECO:0000259" key="11">
    <source>
        <dbReference type="PROSITE" id="PS50010"/>
    </source>
</evidence>
<dbReference type="PROSITE" id="PS50003">
    <property type="entry name" value="PH_DOMAIN"/>
    <property type="match status" value="1"/>
</dbReference>
<dbReference type="GO" id="GO:0005085">
    <property type="term" value="F:guanyl-nucleotide exchange factor activity"/>
    <property type="evidence" value="ECO:0007669"/>
    <property type="project" value="UniProtKB-KW"/>
</dbReference>
<dbReference type="PROSITE" id="PS00741">
    <property type="entry name" value="DH_1"/>
    <property type="match status" value="1"/>
</dbReference>
<dbReference type="InterPro" id="IPR036028">
    <property type="entry name" value="SH3-like_dom_sf"/>
</dbReference>
<name>A0A851RGW6_TYCCO</name>
<sequence>VLYFDCCLSLSAEAAIPICAKDISDDLLKEFAFLSGGRGKDKAWIITLPDNAGFNEVPEESVSKVLTYLTSVPSQHESDTKFILILDRRLDTWTSVKTTLQKIAASFPGNLHLVMVLRPTGFFQRTFTDIGFRFSQEDFLLKLPVVMLSSVSDLLTYIDEQQLTPELGGSLEYCHSEWVVFRTAIESFALTVKEIAQMLQCFGTELAETELPEDMSSIEHILALRTQRYCQLKEEITAVTKEGKLLLSSFEEPDSGECSEDQQQERPGDWETVNRLLAQLREMETAFDGFWEKHQLKMEQYLQLWKFEQSFQEVKNAIEFLMAQQAELPDTGDSVPQVKQRLKDLEHFDGLAQELTGKAQVVILHGHQLAANHHYALNLICQQCNELRHLGDLLGERLRGKQQSLRGTLELHTRLQQALQCCDEGAYLLANQQMDKCQSKEGAQKALQDIERFLESSSAYLNCDPQALYYDFESVLTPELKCQVQAVQVKLENVRSLFQSRQSCFRKLLDKHVRPVQLVAPRPETPPRSKSPLFSPKHGKGWCKIPGTRAGLLPLQLLPFLLQIEVMHDYQEKRNSLQYFISDSDDSLEILKGHVINELIETERVYVEELFTVLTGYRAEMDNPAMLILLPPVLRNRKDVLFGNMPEIYDFHNKIFLHSLENCLGAPERVGCCFLDRREDFQMYEKYCQNKPRSESLWRQCSESSFFQECQRKLEHKLGLDSYLLKPVQRLTKYQLLLKELLKYSTSCDGVQELQEALVAMLDLLKSVNDSMHQISITGYDGDLSELGKVLMQGSFSVWTGHRKGPTKMKDLARFKPMQRHLFLYEKALVFCKKREEHGDGYDKTSSYSFKHFLKMNAVGITENVKGDHRKFEIWYSGREEVYVVQAQTVDLKMAWLNEIRKILFKQQELIKVLFLTPFNKTPWSSRSEVEWDWFCCFGPCRKQQRASISSEENDSERTSPVLPDSGLASPPSKPHRGEAPALPGALLALLGPQAEPPCPAGWPGMSQSLEICEGLEEWSGQQYLSNCSDTEEEEGNQLSPGKYKALADCKRRGSEELLVKNGDEIQLVHEDGEGQWLVKNLNRRKEGWVPVHSLQIVVGDCRFRNAKVAGI</sequence>
<dbReference type="AlphaFoldDB" id="A0A851RGW6"/>
<dbReference type="CDD" id="cd11857">
    <property type="entry name" value="SH3_DBS"/>
    <property type="match status" value="1"/>
</dbReference>
<evidence type="ECO:0000256" key="7">
    <source>
        <dbReference type="PROSITE-ProRule" id="PRU00192"/>
    </source>
</evidence>
<feature type="region of interest" description="Disordered" evidence="8">
    <location>
        <begin position="948"/>
        <end position="981"/>
    </location>
</feature>
<dbReference type="Gene3D" id="2.30.29.30">
    <property type="entry name" value="Pleckstrin-homology domain (PH domain)/Phosphotyrosine-binding domain (PTB)"/>
    <property type="match status" value="1"/>
</dbReference>
<dbReference type="CDD" id="cd00176">
    <property type="entry name" value="SPEC"/>
    <property type="match status" value="1"/>
</dbReference>
<dbReference type="GO" id="GO:0035556">
    <property type="term" value="P:intracellular signal transduction"/>
    <property type="evidence" value="ECO:0007669"/>
    <property type="project" value="InterPro"/>
</dbReference>
<dbReference type="PROSITE" id="PS50002">
    <property type="entry name" value="SH3"/>
    <property type="match status" value="1"/>
</dbReference>
<dbReference type="SUPFAM" id="SSF50729">
    <property type="entry name" value="PH domain-like"/>
    <property type="match status" value="1"/>
</dbReference>
<dbReference type="PROSITE" id="PS50010">
    <property type="entry name" value="DH_2"/>
    <property type="match status" value="1"/>
</dbReference>
<evidence type="ECO:0000256" key="1">
    <source>
        <dbReference type="ARBA" id="ARBA00004496"/>
    </source>
</evidence>
<dbReference type="Gene3D" id="1.20.58.60">
    <property type="match status" value="1"/>
</dbReference>
<dbReference type="CDD" id="cd00160">
    <property type="entry name" value="RhoGEF"/>
    <property type="match status" value="1"/>
</dbReference>
<dbReference type="SMART" id="SM00516">
    <property type="entry name" value="SEC14"/>
    <property type="match status" value="1"/>
</dbReference>
<keyword evidence="5" id="KW-0344">Guanine-nucleotide releasing factor</keyword>
<evidence type="ECO:0000256" key="5">
    <source>
        <dbReference type="ARBA" id="ARBA00022658"/>
    </source>
</evidence>
<evidence type="ECO:0000256" key="3">
    <source>
        <dbReference type="ARBA" id="ARBA00022490"/>
    </source>
</evidence>
<dbReference type="InterPro" id="IPR011993">
    <property type="entry name" value="PH-like_dom_sf"/>
</dbReference>
<dbReference type="FunFam" id="2.30.29.30:FF:000078">
    <property type="entry name" value="Guanine nucleotide exchange factor DBS"/>
    <property type="match status" value="1"/>
</dbReference>
<dbReference type="InterPro" id="IPR056466">
    <property type="entry name" value="Spectrin_DBS"/>
</dbReference>
<dbReference type="InterPro" id="IPR000219">
    <property type="entry name" value="DH_dom"/>
</dbReference>
<dbReference type="SMART" id="SM00150">
    <property type="entry name" value="SPEC"/>
    <property type="match status" value="1"/>
</dbReference>
<evidence type="ECO:0000259" key="10">
    <source>
        <dbReference type="PROSITE" id="PS50003"/>
    </source>
</evidence>
<gene>
    <name evidence="13" type="primary">Mcf2</name>
    <name evidence="13" type="ORF">CERCOR_R13759</name>
</gene>
<feature type="domain" description="SH3" evidence="9">
    <location>
        <begin position="1039"/>
        <end position="1100"/>
    </location>
</feature>
<dbReference type="SMART" id="SM00326">
    <property type="entry name" value="SH3"/>
    <property type="match status" value="1"/>
</dbReference>
<evidence type="ECO:0000256" key="2">
    <source>
        <dbReference type="ARBA" id="ARBA00022443"/>
    </source>
</evidence>
<evidence type="ECO:0000313" key="13">
    <source>
        <dbReference type="EMBL" id="NXC89999.1"/>
    </source>
</evidence>
<keyword evidence="4" id="KW-0597">Phosphoprotein</keyword>
<dbReference type="PANTHER" id="PTHR22826">
    <property type="entry name" value="RHO GUANINE EXCHANGE FACTOR-RELATED"/>
    <property type="match status" value="1"/>
</dbReference>
<dbReference type="CDD" id="cd00170">
    <property type="entry name" value="SEC14"/>
    <property type="match status" value="1"/>
</dbReference>
<dbReference type="Gene3D" id="2.30.30.40">
    <property type="entry name" value="SH3 Domains"/>
    <property type="match status" value="1"/>
</dbReference>
<dbReference type="SUPFAM" id="SSF46966">
    <property type="entry name" value="Spectrin repeat"/>
    <property type="match status" value="1"/>
</dbReference>
<dbReference type="SUPFAM" id="SSF50044">
    <property type="entry name" value="SH3-domain"/>
    <property type="match status" value="1"/>
</dbReference>
<dbReference type="Pfam" id="PF13716">
    <property type="entry name" value="CRAL_TRIO_2"/>
    <property type="match status" value="1"/>
</dbReference>
<reference evidence="13" key="1">
    <citation type="submission" date="2019-09" db="EMBL/GenBank/DDBJ databases">
        <title>Bird 10,000 Genomes (B10K) Project - Family phase.</title>
        <authorList>
            <person name="Zhang G."/>
        </authorList>
    </citation>
    <scope>NUCLEOTIDE SEQUENCE</scope>
    <source>
        <strain evidence="13">OUT-0024</strain>
        <tissue evidence="13">Muscle</tissue>
    </source>
</reference>
<evidence type="ECO:0000256" key="6">
    <source>
        <dbReference type="ARBA" id="ARBA00049987"/>
    </source>
</evidence>
<evidence type="ECO:0000313" key="14">
    <source>
        <dbReference type="Proteomes" id="UP000631545"/>
    </source>
</evidence>
<dbReference type="PROSITE" id="PS50191">
    <property type="entry name" value="CRAL_TRIO"/>
    <property type="match status" value="1"/>
</dbReference>
<comment type="similarity">
    <text evidence="6">Belongs to the MCF2 family.</text>
</comment>
<feature type="domain" description="PH" evidence="10">
    <location>
        <begin position="789"/>
        <end position="905"/>
    </location>
</feature>
<dbReference type="InterPro" id="IPR055251">
    <property type="entry name" value="SOS1_NGEF_PH"/>
</dbReference>
<dbReference type="InterPro" id="IPR051336">
    <property type="entry name" value="RhoGEF_Guanine_NuclExch_SF"/>
</dbReference>
<proteinExistence type="inferred from homology"/>
<feature type="non-terminal residue" evidence="13">
    <location>
        <position position="1112"/>
    </location>
</feature>
<accession>A0A851RGW6</accession>
<protein>
    <submittedName>
        <fullName evidence="13">MCF2 protein</fullName>
    </submittedName>
</protein>
<dbReference type="EMBL" id="WBND01001036">
    <property type="protein sequence ID" value="NXC89999.1"/>
    <property type="molecule type" value="Genomic_DNA"/>
</dbReference>
<dbReference type="InterPro" id="IPR001452">
    <property type="entry name" value="SH3_domain"/>
</dbReference>
<evidence type="ECO:0000256" key="4">
    <source>
        <dbReference type="ARBA" id="ARBA00022553"/>
    </source>
</evidence>
<feature type="domain" description="CRAL-TRIO" evidence="12">
    <location>
        <begin position="1"/>
        <end position="175"/>
    </location>
</feature>
<dbReference type="Pfam" id="PF00621">
    <property type="entry name" value="RhoGEF"/>
    <property type="match status" value="1"/>
</dbReference>
<evidence type="ECO:0000259" key="9">
    <source>
        <dbReference type="PROSITE" id="PS50002"/>
    </source>
</evidence>
<dbReference type="PANTHER" id="PTHR22826:SF146">
    <property type="entry name" value="PROTO-ONCOGENE DBL"/>
    <property type="match status" value="1"/>
</dbReference>
<evidence type="ECO:0000256" key="8">
    <source>
        <dbReference type="SAM" id="MobiDB-lite"/>
    </source>
</evidence>
<dbReference type="InterPro" id="IPR001849">
    <property type="entry name" value="PH_domain"/>
</dbReference>
<dbReference type="InterPro" id="IPR035532">
    <property type="entry name" value="DBS_SH3"/>
</dbReference>
<dbReference type="SMART" id="SM00325">
    <property type="entry name" value="RhoGEF"/>
    <property type="match status" value="1"/>
</dbReference>
<dbReference type="SUPFAM" id="SSF48065">
    <property type="entry name" value="DBL homology domain (DH-domain)"/>
    <property type="match status" value="1"/>
</dbReference>
<dbReference type="SMART" id="SM00233">
    <property type="entry name" value="PH"/>
    <property type="match status" value="1"/>
</dbReference>
<dbReference type="GO" id="GO:0005737">
    <property type="term" value="C:cytoplasm"/>
    <property type="evidence" value="ECO:0007669"/>
    <property type="project" value="UniProtKB-SubCell"/>
</dbReference>
<dbReference type="Pfam" id="PF22697">
    <property type="entry name" value="SOS1_NGEF_PH"/>
    <property type="match status" value="1"/>
</dbReference>
<dbReference type="Pfam" id="PF23289">
    <property type="entry name" value="Spectrin_5"/>
    <property type="match status" value="1"/>
</dbReference>
<dbReference type="InterPro" id="IPR001251">
    <property type="entry name" value="CRAL-TRIO_dom"/>
</dbReference>
<dbReference type="InterPro" id="IPR001331">
    <property type="entry name" value="GDS_CDC24_CS"/>
</dbReference>
<keyword evidence="3" id="KW-0963">Cytoplasm</keyword>
<dbReference type="InterPro" id="IPR018159">
    <property type="entry name" value="Spectrin/alpha-actinin"/>
</dbReference>
<dbReference type="InterPro" id="IPR035899">
    <property type="entry name" value="DBL_dom_sf"/>
</dbReference>
<dbReference type="Proteomes" id="UP000631545">
    <property type="component" value="Unassembled WGS sequence"/>
</dbReference>
<comment type="subcellular location">
    <subcellularLocation>
        <location evidence="1">Cytoplasm</location>
    </subcellularLocation>
</comment>
<evidence type="ECO:0000259" key="12">
    <source>
        <dbReference type="PROSITE" id="PS50191"/>
    </source>
</evidence>
<keyword evidence="2 7" id="KW-0728">SH3 domain</keyword>
<feature type="non-terminal residue" evidence="13">
    <location>
        <position position="1"/>
    </location>
</feature>
<comment type="caution">
    <text evidence="13">The sequence shown here is derived from an EMBL/GenBank/DDBJ whole genome shotgun (WGS) entry which is preliminary data.</text>
</comment>